<protein>
    <recommendedName>
        <fullName evidence="4">Phasin domain-containing protein</fullName>
    </recommendedName>
</protein>
<feature type="compositionally biased region" description="Polar residues" evidence="1">
    <location>
        <begin position="14"/>
        <end position="23"/>
    </location>
</feature>
<sequence length="134" mass="14913">MSDEKKINLGETPRAQQNFNSSVDPARMAPTPAPEPTAFKEFIHQAETQYPKIGAEITDSASSENDRAASALTMFGDDLNFFAKLNSSVWGSSMQYWLNASEQGSVRYFRSLNACLQALCIYQPADRDRNTHTV</sequence>
<dbReference type="EMBL" id="JBHTBQ010000002">
    <property type="protein sequence ID" value="MFC7418434.1"/>
    <property type="molecule type" value="Genomic_DNA"/>
</dbReference>
<dbReference type="RefSeq" id="WP_380185421.1">
    <property type="nucleotide sequence ID" value="NZ_JBHTBQ010000002.1"/>
</dbReference>
<reference evidence="3" key="1">
    <citation type="journal article" date="2019" name="Int. J. Syst. Evol. Microbiol.">
        <title>The Global Catalogue of Microorganisms (GCM) 10K type strain sequencing project: providing services to taxonomists for standard genome sequencing and annotation.</title>
        <authorList>
            <consortium name="The Broad Institute Genomics Platform"/>
            <consortium name="The Broad Institute Genome Sequencing Center for Infectious Disease"/>
            <person name="Wu L."/>
            <person name="Ma J."/>
        </authorList>
    </citation>
    <scope>NUCLEOTIDE SEQUENCE [LARGE SCALE GENOMIC DNA]</scope>
    <source>
        <strain evidence="3">CCUG 62945</strain>
    </source>
</reference>
<evidence type="ECO:0008006" key="4">
    <source>
        <dbReference type="Google" id="ProtNLM"/>
    </source>
</evidence>
<keyword evidence="3" id="KW-1185">Reference proteome</keyword>
<evidence type="ECO:0000256" key="1">
    <source>
        <dbReference type="SAM" id="MobiDB-lite"/>
    </source>
</evidence>
<evidence type="ECO:0000313" key="2">
    <source>
        <dbReference type="EMBL" id="MFC7418434.1"/>
    </source>
</evidence>
<name>A0ABW2QTQ8_9NEIS</name>
<dbReference type="Proteomes" id="UP001596473">
    <property type="component" value="Unassembled WGS sequence"/>
</dbReference>
<accession>A0ABW2QTQ8</accession>
<organism evidence="2 3">
    <name type="scientific">Iodobacter arcticus</name>
    <dbReference type="NCBI Taxonomy" id="590593"/>
    <lineage>
        <taxon>Bacteria</taxon>
        <taxon>Pseudomonadati</taxon>
        <taxon>Pseudomonadota</taxon>
        <taxon>Betaproteobacteria</taxon>
        <taxon>Neisseriales</taxon>
        <taxon>Chitinibacteraceae</taxon>
        <taxon>Iodobacter</taxon>
    </lineage>
</organism>
<feature type="region of interest" description="Disordered" evidence="1">
    <location>
        <begin position="1"/>
        <end position="36"/>
    </location>
</feature>
<gene>
    <name evidence="2" type="ORF">ACFQNF_00895</name>
</gene>
<comment type="caution">
    <text evidence="2">The sequence shown here is derived from an EMBL/GenBank/DDBJ whole genome shotgun (WGS) entry which is preliminary data.</text>
</comment>
<evidence type="ECO:0000313" key="3">
    <source>
        <dbReference type="Proteomes" id="UP001596473"/>
    </source>
</evidence>
<proteinExistence type="predicted"/>